<sequence length="106" mass="11823">MDNKDSILSNKGTSESPISCLTNNTAITSSVDTNQIKVMNKRGGSRRRSWVWDHFKLLPTICGTKGQCDELKNDGTKCNHIIKTDGDTEILATIFKVHMELQNLVD</sequence>
<comment type="caution">
    <text evidence="1">The sequence shown here is derived from an EMBL/GenBank/DDBJ whole genome shotgun (WGS) entry which is preliminary data.</text>
</comment>
<accession>A0A9N9EYF4</accession>
<evidence type="ECO:0000313" key="2">
    <source>
        <dbReference type="Proteomes" id="UP000789759"/>
    </source>
</evidence>
<gene>
    <name evidence="1" type="ORF">CPELLU_LOCUS11379</name>
</gene>
<protein>
    <submittedName>
        <fullName evidence="1">15077_t:CDS:1</fullName>
    </submittedName>
</protein>
<dbReference type="EMBL" id="CAJVQA010010039">
    <property type="protein sequence ID" value="CAG8692512.1"/>
    <property type="molecule type" value="Genomic_DNA"/>
</dbReference>
<reference evidence="1" key="1">
    <citation type="submission" date="2021-06" db="EMBL/GenBank/DDBJ databases">
        <authorList>
            <person name="Kallberg Y."/>
            <person name="Tangrot J."/>
            <person name="Rosling A."/>
        </authorList>
    </citation>
    <scope>NUCLEOTIDE SEQUENCE</scope>
    <source>
        <strain evidence="1">FL966</strain>
    </source>
</reference>
<name>A0A9N9EYF4_9GLOM</name>
<proteinExistence type="predicted"/>
<dbReference type="AlphaFoldDB" id="A0A9N9EYF4"/>
<dbReference type="OrthoDB" id="2459860at2759"/>
<evidence type="ECO:0000313" key="1">
    <source>
        <dbReference type="EMBL" id="CAG8692512.1"/>
    </source>
</evidence>
<keyword evidence="2" id="KW-1185">Reference proteome</keyword>
<dbReference type="Proteomes" id="UP000789759">
    <property type="component" value="Unassembled WGS sequence"/>
</dbReference>
<organism evidence="1 2">
    <name type="scientific">Cetraspora pellucida</name>
    <dbReference type="NCBI Taxonomy" id="1433469"/>
    <lineage>
        <taxon>Eukaryota</taxon>
        <taxon>Fungi</taxon>
        <taxon>Fungi incertae sedis</taxon>
        <taxon>Mucoromycota</taxon>
        <taxon>Glomeromycotina</taxon>
        <taxon>Glomeromycetes</taxon>
        <taxon>Diversisporales</taxon>
        <taxon>Gigasporaceae</taxon>
        <taxon>Cetraspora</taxon>
    </lineage>
</organism>